<reference evidence="1 2" key="1">
    <citation type="submission" date="2017-08" db="EMBL/GenBank/DDBJ databases">
        <title>Pleomorphomonas carboxidotrophicus sp. nov., a new mesophilic hydrogenogenic carboxidotroph.</title>
        <authorList>
            <person name="Esquivel-Elizondo S."/>
            <person name="Krajmalnik-Brown R."/>
            <person name="Maldonado J."/>
        </authorList>
    </citation>
    <scope>NUCLEOTIDE SEQUENCE [LARGE SCALE GENOMIC DNA]</scope>
    <source>
        <strain evidence="1 2">SVCO-16</strain>
    </source>
</reference>
<organism evidence="1 2">
    <name type="scientific">Pleomorphomonas carboxyditropha</name>
    <dbReference type="NCBI Taxonomy" id="2023338"/>
    <lineage>
        <taxon>Bacteria</taxon>
        <taxon>Pseudomonadati</taxon>
        <taxon>Pseudomonadota</taxon>
        <taxon>Alphaproteobacteria</taxon>
        <taxon>Hyphomicrobiales</taxon>
        <taxon>Pleomorphomonadaceae</taxon>
        <taxon>Pleomorphomonas</taxon>
    </lineage>
</organism>
<dbReference type="AlphaFoldDB" id="A0A2G9X160"/>
<name>A0A2G9X160_9HYPH</name>
<gene>
    <name evidence="1" type="ORF">CJ014_00775</name>
</gene>
<dbReference type="Proteomes" id="UP000231070">
    <property type="component" value="Unassembled WGS sequence"/>
</dbReference>
<proteinExistence type="predicted"/>
<evidence type="ECO:0000313" key="2">
    <source>
        <dbReference type="Proteomes" id="UP000231070"/>
    </source>
</evidence>
<evidence type="ECO:0000313" key="1">
    <source>
        <dbReference type="EMBL" id="PIP00670.1"/>
    </source>
</evidence>
<accession>A0A2G9X160</accession>
<dbReference type="RefSeq" id="WP_133121783.1">
    <property type="nucleotide sequence ID" value="NZ_NQVN01000001.1"/>
</dbReference>
<dbReference type="EMBL" id="NQVN01000001">
    <property type="protein sequence ID" value="PIP00670.1"/>
    <property type="molecule type" value="Genomic_DNA"/>
</dbReference>
<sequence>MASRLYRYWTDDELKEAIRALEEAKMSGAQSVACSNGQSVTYIARANMNNVLAELYDVLDDRLGITTSKPIRRIQLIYGPKGYRS</sequence>
<keyword evidence="2" id="KW-1185">Reference proteome</keyword>
<protein>
    <submittedName>
        <fullName evidence="1">Uncharacterized protein</fullName>
    </submittedName>
</protein>
<comment type="caution">
    <text evidence="1">The sequence shown here is derived from an EMBL/GenBank/DDBJ whole genome shotgun (WGS) entry which is preliminary data.</text>
</comment>